<comment type="similarity">
    <text evidence="1">Belongs to the WD repeat WDR48 family.</text>
</comment>
<organism evidence="6 7">
    <name type="scientific">Uncinocarpus reesii (strain UAMH 1704)</name>
    <dbReference type="NCBI Taxonomy" id="336963"/>
    <lineage>
        <taxon>Eukaryota</taxon>
        <taxon>Fungi</taxon>
        <taxon>Dikarya</taxon>
        <taxon>Ascomycota</taxon>
        <taxon>Pezizomycotina</taxon>
        <taxon>Eurotiomycetes</taxon>
        <taxon>Eurotiomycetidae</taxon>
        <taxon>Onygenales</taxon>
        <taxon>Onygenaceae</taxon>
        <taxon>Uncinocarpus</taxon>
    </lineage>
</organism>
<evidence type="ECO:0000313" key="7">
    <source>
        <dbReference type="Proteomes" id="UP000002058"/>
    </source>
</evidence>
<dbReference type="PROSITE" id="PS50294">
    <property type="entry name" value="WD_REPEATS_REGION"/>
    <property type="match status" value="2"/>
</dbReference>
<dbReference type="KEGG" id="ure:UREG_05237"/>
<dbReference type="Proteomes" id="UP000002058">
    <property type="component" value="Unassembled WGS sequence"/>
</dbReference>
<keyword evidence="7" id="KW-1185">Reference proteome</keyword>
<evidence type="ECO:0000256" key="1">
    <source>
        <dbReference type="ARBA" id="ARBA00006917"/>
    </source>
</evidence>
<feature type="repeat" description="WD" evidence="4">
    <location>
        <begin position="109"/>
        <end position="144"/>
    </location>
</feature>
<dbReference type="EMBL" id="CH476617">
    <property type="protein sequence ID" value="EEP80395.1"/>
    <property type="molecule type" value="Genomic_DNA"/>
</dbReference>
<feature type="repeat" description="WD" evidence="4">
    <location>
        <begin position="173"/>
        <end position="197"/>
    </location>
</feature>
<feature type="compositionally biased region" description="Basic and acidic residues" evidence="5">
    <location>
        <begin position="609"/>
        <end position="618"/>
    </location>
</feature>
<keyword evidence="3" id="KW-0677">Repeat</keyword>
<protein>
    <submittedName>
        <fullName evidence="6">Uncharacterized protein</fullName>
    </submittedName>
</protein>
<dbReference type="PROSITE" id="PS00678">
    <property type="entry name" value="WD_REPEATS_1"/>
    <property type="match status" value="2"/>
</dbReference>
<dbReference type="InterPro" id="IPR036322">
    <property type="entry name" value="WD40_repeat_dom_sf"/>
</dbReference>
<dbReference type="InterPro" id="IPR020472">
    <property type="entry name" value="WD40_PAC1"/>
</dbReference>
<evidence type="ECO:0000256" key="3">
    <source>
        <dbReference type="ARBA" id="ARBA00022737"/>
    </source>
</evidence>
<evidence type="ECO:0000256" key="2">
    <source>
        <dbReference type="ARBA" id="ARBA00022574"/>
    </source>
</evidence>
<feature type="compositionally biased region" description="Polar residues" evidence="5">
    <location>
        <begin position="910"/>
        <end position="920"/>
    </location>
</feature>
<dbReference type="PANTHER" id="PTHR19862">
    <property type="entry name" value="WD REPEAT-CONTAINING PROTEIN 48"/>
    <property type="match status" value="1"/>
</dbReference>
<dbReference type="InterPro" id="IPR051246">
    <property type="entry name" value="WDR48"/>
</dbReference>
<dbReference type="InterPro" id="IPR001680">
    <property type="entry name" value="WD40_rpt"/>
</dbReference>
<feature type="region of interest" description="Disordered" evidence="5">
    <location>
        <begin position="32"/>
        <end position="57"/>
    </location>
</feature>
<dbReference type="VEuPathDB" id="FungiDB:UREG_05237"/>
<feature type="compositionally biased region" description="Low complexity" evidence="5">
    <location>
        <begin position="32"/>
        <end position="55"/>
    </location>
</feature>
<reference evidence="7" key="1">
    <citation type="journal article" date="2009" name="Genome Res.">
        <title>Comparative genomic analyses of the human fungal pathogens Coccidioides and their relatives.</title>
        <authorList>
            <person name="Sharpton T.J."/>
            <person name="Stajich J.E."/>
            <person name="Rounsley S.D."/>
            <person name="Gardner M.J."/>
            <person name="Wortman J.R."/>
            <person name="Jordar V.S."/>
            <person name="Maiti R."/>
            <person name="Kodira C.D."/>
            <person name="Neafsey D.E."/>
            <person name="Zeng Q."/>
            <person name="Hung C.-Y."/>
            <person name="McMahan C."/>
            <person name="Muszewska A."/>
            <person name="Grynberg M."/>
            <person name="Mandel M.A."/>
            <person name="Kellner E.M."/>
            <person name="Barker B.M."/>
            <person name="Galgiani J.N."/>
            <person name="Orbach M.J."/>
            <person name="Kirkland T.N."/>
            <person name="Cole G.T."/>
            <person name="Henn M.R."/>
            <person name="Birren B.W."/>
            <person name="Taylor J.W."/>
        </authorList>
    </citation>
    <scope>NUCLEOTIDE SEQUENCE [LARGE SCALE GENOMIC DNA]</scope>
    <source>
        <strain evidence="7">UAMH 1704</strain>
    </source>
</reference>
<evidence type="ECO:0000256" key="5">
    <source>
        <dbReference type="SAM" id="MobiDB-lite"/>
    </source>
</evidence>
<dbReference type="RefSeq" id="XP_002584548.1">
    <property type="nucleotide sequence ID" value="XM_002584502.1"/>
</dbReference>
<name>C4JRZ8_UNCRE</name>
<accession>C4JRZ8</accession>
<dbReference type="Pfam" id="PF11816">
    <property type="entry name" value="DUF3337"/>
    <property type="match status" value="1"/>
</dbReference>
<dbReference type="SMART" id="SM00320">
    <property type="entry name" value="WD40"/>
    <property type="match status" value="5"/>
</dbReference>
<dbReference type="PRINTS" id="PR00320">
    <property type="entry name" value="GPROTEINBRPT"/>
</dbReference>
<sequence>MARKSLQRVSYGGRDGVICSWDLHVNSRSRIPSPDLSLASSDDPSGPPSSSGTDTVQPTTFRRQVQAHTHWINDILLARNNSALVSGSSDSTVRLWRQDSEDLKIPVSLGRHSDYVKCLASPRHHADWVASGGLDHKIYVWDLNGGGEKLKIDVSGNGRTQKGSVYALASKKSILASGGPDSAVRVWDSNSGNLVTTFVGHTDNVRGILINEDANTIITASSDQTIKVWSITAGRCMHTLTMHNESVWSLYSDHPQLSVFYSSDRAGVVAKTDTRYSADVDQGVCVAALQENEGVFKVVAANDHIWTATLKSSINRWSDVDTTDIGLTTSSQQAHRPIGNVAPRHNESLETEKLKAPSSSILVLSNTSPSGEPGVYTPAQSQPKETVEGLNGLIKHMMLNDRVRALTKDTAGEVVLWDLLKCTPVKSFGKGHLDDIAAKLNTVKSIANWCTLHTRTGKLSVILEPHRCFDGEMYADETDLTDISQFRDDQRINLGKWVLRNLFAGLIEEEKRRDSEYLASLVAKLHNSMRLQRTDAPSSIDIPPIAIYASEPTALPGAPIKGPRTTNELHSTALTPGMSIGIATPAPLVTSAPENSLSSPTSQSTDQHPGTRVDRPGIDDYFLSKPNRQSGDSSALNAKTPAATEESNLADSSPALSAEPDKEEKTKRTGSLFGKKFQMFPKKLGRTSTETKPIAEEKTEEASVNSSEKEKDKVPDETFYGVIESLRAKGTVSTIGQDADELEKVAPAWLGRLLLENRMETEIVKITFSVTPYKGLLPEAIDPDANNNSRLSANRMLRGKKILAYVAERIDPEYSPDSKDENQLKPEEYLELYCQNTLIPPEMTLLTMRTHIWRAGGDMILYYKANGKRIIPPRQEKKSTNNNNTTTSGTDGDVQGRESKTSADLKRPASTASAGNSNLAANKDGGSTPATSHSRAPSNEQLI</sequence>
<feature type="compositionally biased region" description="Basic and acidic residues" evidence="5">
    <location>
        <begin position="693"/>
        <end position="713"/>
    </location>
</feature>
<feature type="repeat" description="WD" evidence="4">
    <location>
        <begin position="65"/>
        <end position="96"/>
    </location>
</feature>
<dbReference type="GO" id="GO:0000724">
    <property type="term" value="P:double-strand break repair via homologous recombination"/>
    <property type="evidence" value="ECO:0007669"/>
    <property type="project" value="TreeGrafter"/>
</dbReference>
<evidence type="ECO:0000256" key="4">
    <source>
        <dbReference type="PROSITE-ProRule" id="PRU00221"/>
    </source>
</evidence>
<feature type="compositionally biased region" description="Polar residues" evidence="5">
    <location>
        <begin position="592"/>
        <end position="608"/>
    </location>
</feature>
<dbReference type="GeneID" id="8438210"/>
<dbReference type="InterPro" id="IPR019775">
    <property type="entry name" value="WD40_repeat_CS"/>
</dbReference>
<feature type="repeat" description="WD" evidence="4">
    <location>
        <begin position="198"/>
        <end position="239"/>
    </location>
</feature>
<dbReference type="Pfam" id="PF00400">
    <property type="entry name" value="WD40"/>
    <property type="match status" value="3"/>
</dbReference>
<dbReference type="STRING" id="336963.C4JRZ8"/>
<dbReference type="HOGENOM" id="CLU_002197_0_0_1"/>
<feature type="compositionally biased region" description="Polar residues" evidence="5">
    <location>
        <begin position="645"/>
        <end position="655"/>
    </location>
</feature>
<dbReference type="PANTHER" id="PTHR19862:SF14">
    <property type="entry name" value="WD REPEAT-CONTAINING PROTEIN 48"/>
    <property type="match status" value="1"/>
</dbReference>
<keyword evidence="2 4" id="KW-0853">WD repeat</keyword>
<evidence type="ECO:0000313" key="6">
    <source>
        <dbReference type="EMBL" id="EEP80395.1"/>
    </source>
</evidence>
<dbReference type="Gene3D" id="2.130.10.10">
    <property type="entry name" value="YVTN repeat-like/Quinoprotein amine dehydrogenase"/>
    <property type="match status" value="2"/>
</dbReference>
<dbReference type="InterPro" id="IPR021772">
    <property type="entry name" value="WDR48/Bun107"/>
</dbReference>
<dbReference type="CDD" id="cd17041">
    <property type="entry name" value="Ubl_WDR48"/>
    <property type="match status" value="1"/>
</dbReference>
<feature type="region of interest" description="Disordered" evidence="5">
    <location>
        <begin position="577"/>
        <end position="713"/>
    </location>
</feature>
<dbReference type="FunCoup" id="C4JRZ8">
    <property type="interactions" value="76"/>
</dbReference>
<proteinExistence type="inferred from homology"/>
<feature type="compositionally biased region" description="Polar residues" evidence="5">
    <location>
        <begin position="626"/>
        <end position="637"/>
    </location>
</feature>
<dbReference type="InParanoid" id="C4JRZ8"/>
<dbReference type="SUPFAM" id="SSF50978">
    <property type="entry name" value="WD40 repeat-like"/>
    <property type="match status" value="1"/>
</dbReference>
<gene>
    <name evidence="6" type="ORF">UREG_05237</name>
</gene>
<dbReference type="GO" id="GO:0043130">
    <property type="term" value="F:ubiquitin binding"/>
    <property type="evidence" value="ECO:0007669"/>
    <property type="project" value="TreeGrafter"/>
</dbReference>
<dbReference type="OrthoDB" id="2421129at2759"/>
<dbReference type="AlphaFoldDB" id="C4JRZ8"/>
<dbReference type="PROSITE" id="PS50082">
    <property type="entry name" value="WD_REPEATS_2"/>
    <property type="match status" value="4"/>
</dbReference>
<feature type="region of interest" description="Disordered" evidence="5">
    <location>
        <begin position="872"/>
        <end position="943"/>
    </location>
</feature>
<dbReference type="InterPro" id="IPR015943">
    <property type="entry name" value="WD40/YVTN_repeat-like_dom_sf"/>
</dbReference>
<dbReference type="CDD" id="cd00200">
    <property type="entry name" value="WD40"/>
    <property type="match status" value="1"/>
</dbReference>
<feature type="compositionally biased region" description="Basic and acidic residues" evidence="5">
    <location>
        <begin position="894"/>
        <end position="907"/>
    </location>
</feature>
<dbReference type="eggNOG" id="KOG0308">
    <property type="taxonomic scope" value="Eukaryota"/>
</dbReference>
<dbReference type="OMA" id="NAYSMLR"/>
<feature type="compositionally biased region" description="Polar residues" evidence="5">
    <location>
        <begin position="928"/>
        <end position="943"/>
    </location>
</feature>